<evidence type="ECO:0000256" key="5">
    <source>
        <dbReference type="PIRNR" id="PIRNR006621"/>
    </source>
</evidence>
<comment type="cofactor">
    <cofactor evidence="5 7">
        <name>FMN</name>
        <dbReference type="ChEBI" id="CHEBI:58210"/>
    </cofactor>
</comment>
<feature type="domain" description="DUS-like FMN-binding" evidence="8">
    <location>
        <begin position="23"/>
        <end position="322"/>
    </location>
</feature>
<gene>
    <name evidence="9" type="ORF">JonanDRAFT_0804</name>
</gene>
<comment type="similarity">
    <text evidence="5">Belongs to the dus family.</text>
</comment>
<dbReference type="PANTHER" id="PTHR45846:SF1">
    <property type="entry name" value="TRNA-DIHYDROURIDINE(47) SYNTHASE [NAD(P)(+)]-LIKE"/>
    <property type="match status" value="1"/>
</dbReference>
<dbReference type="eggNOG" id="COG0042">
    <property type="taxonomic scope" value="Bacteria"/>
</dbReference>
<evidence type="ECO:0000256" key="1">
    <source>
        <dbReference type="ARBA" id="ARBA00022630"/>
    </source>
</evidence>
<evidence type="ECO:0000256" key="7">
    <source>
        <dbReference type="PIRSR" id="PIRSR006621-2"/>
    </source>
</evidence>
<evidence type="ECO:0000256" key="4">
    <source>
        <dbReference type="ARBA" id="ARBA00023002"/>
    </source>
</evidence>
<name>H0UKH3_9BACT</name>
<dbReference type="InterPro" id="IPR013785">
    <property type="entry name" value="Aldolase_TIM"/>
</dbReference>
<keyword evidence="10" id="KW-1185">Reference proteome</keyword>
<accession>H0UKH3</accession>
<dbReference type="InterPro" id="IPR001269">
    <property type="entry name" value="DUS_fam"/>
</dbReference>
<feature type="binding site" evidence="7">
    <location>
        <position position="148"/>
    </location>
    <ligand>
        <name>FMN</name>
        <dbReference type="ChEBI" id="CHEBI:58210"/>
    </ligand>
</feature>
<dbReference type="Proteomes" id="UP000003806">
    <property type="component" value="Chromosome"/>
</dbReference>
<dbReference type="GO" id="GO:0003723">
    <property type="term" value="F:RNA binding"/>
    <property type="evidence" value="ECO:0007669"/>
    <property type="project" value="TreeGrafter"/>
</dbReference>
<keyword evidence="1 5" id="KW-0285">Flavoprotein</keyword>
<dbReference type="HOGENOM" id="CLU_013299_0_3_0"/>
<dbReference type="PANTHER" id="PTHR45846">
    <property type="entry name" value="TRNA-DIHYDROURIDINE(47) SYNTHASE [NAD(P)(+)]-LIKE"/>
    <property type="match status" value="1"/>
</dbReference>
<feature type="binding site" evidence="7">
    <location>
        <begin position="232"/>
        <end position="233"/>
    </location>
    <ligand>
        <name>FMN</name>
        <dbReference type="ChEBI" id="CHEBI:58210"/>
    </ligand>
</feature>
<dbReference type="STRING" id="885272.JonanDRAFT_0804"/>
<reference evidence="9 10" key="1">
    <citation type="submission" date="2011-11" db="EMBL/GenBank/DDBJ databases">
        <title>The Noncontiguous Finished genome of Jonquetella anthropi DSM 22815.</title>
        <authorList>
            <consortium name="US DOE Joint Genome Institute (JGI-PGF)"/>
            <person name="Lucas S."/>
            <person name="Copeland A."/>
            <person name="Lapidus A."/>
            <person name="Glavina del Rio T."/>
            <person name="Dalin E."/>
            <person name="Tice H."/>
            <person name="Bruce D."/>
            <person name="Goodwin L."/>
            <person name="Pitluck S."/>
            <person name="Peters L."/>
            <person name="Mikhailova N."/>
            <person name="Held B."/>
            <person name="Kyrpides N."/>
            <person name="Mavromatis K."/>
            <person name="Ivanova N."/>
            <person name="Markowitz V."/>
            <person name="Cheng J.-F."/>
            <person name="Hugenholtz P."/>
            <person name="Woyke T."/>
            <person name="Wu D."/>
            <person name="Gronow S."/>
            <person name="Wellnitz S."/>
            <person name="Brambilla E."/>
            <person name="Klenk H.-P."/>
            <person name="Eisen J.A."/>
        </authorList>
    </citation>
    <scope>NUCLEOTIDE SEQUENCE [LARGE SCALE GENOMIC DNA]</scope>
    <source>
        <strain evidence="9 10">DSM 22815</strain>
    </source>
</reference>
<dbReference type="InterPro" id="IPR035587">
    <property type="entry name" value="DUS-like_FMN-bd"/>
</dbReference>
<dbReference type="SUPFAM" id="SSF51395">
    <property type="entry name" value="FMN-linked oxidoreductases"/>
    <property type="match status" value="1"/>
</dbReference>
<comment type="function">
    <text evidence="5">Catalyzes the synthesis of 5,6-dihydrouridine (D), a modified base found in the D-loop of most tRNAs, via the reduction of the C5-C6 double bond in target uridines.</text>
</comment>
<keyword evidence="2 5" id="KW-0288">FMN</keyword>
<dbReference type="EMBL" id="CM001376">
    <property type="protein sequence ID" value="EHM13182.1"/>
    <property type="molecule type" value="Genomic_DNA"/>
</dbReference>
<keyword evidence="3 5" id="KW-0819">tRNA processing</keyword>
<evidence type="ECO:0000313" key="10">
    <source>
        <dbReference type="Proteomes" id="UP000003806"/>
    </source>
</evidence>
<sequence length="342" mass="36807">MYRESDSLNISVGGVRAANPLFLAPMASVTTAAVRRLAVQLGAGLTHTEMASATGLVRGGRQTLRVLDQTNDTRPLVAQLFAGDAESLVRGAEVALTCGPFDALGINMACPMPKVLKRGAGSALLDRPDEAASMVRELCRFGFPVWPKVRKEPAGSGITTEEFVQILFEAGASCVAVHGRTPGQRYEGQADRKSVKELCRAFPGRILASGDVFTAEDVLDYLSAGAGAVLLARGFIADPFIVPRSLDLLSGRPEARPSLASRYEIFCEFAGELERLHGPKMALGMVKRFAPGFFKFQAGAGALRRTLGPINDWNEMQIRLDEWFGQSERGKEHARNAAELDG</sequence>
<dbReference type="AlphaFoldDB" id="H0UKH3"/>
<evidence type="ECO:0000256" key="2">
    <source>
        <dbReference type="ARBA" id="ARBA00022643"/>
    </source>
</evidence>
<keyword evidence="4 5" id="KW-0560">Oxidoreductase</keyword>
<evidence type="ECO:0000256" key="6">
    <source>
        <dbReference type="PIRSR" id="PIRSR006621-1"/>
    </source>
</evidence>
<dbReference type="Pfam" id="PF01207">
    <property type="entry name" value="Dus"/>
    <property type="match status" value="1"/>
</dbReference>
<dbReference type="CDD" id="cd02801">
    <property type="entry name" value="DUS_like_FMN"/>
    <property type="match status" value="1"/>
</dbReference>
<evidence type="ECO:0000259" key="8">
    <source>
        <dbReference type="Pfam" id="PF01207"/>
    </source>
</evidence>
<feature type="binding site" evidence="7">
    <location>
        <position position="178"/>
    </location>
    <ligand>
        <name>FMN</name>
        <dbReference type="ChEBI" id="CHEBI:58210"/>
    </ligand>
</feature>
<evidence type="ECO:0000313" key="9">
    <source>
        <dbReference type="EMBL" id="EHM13182.1"/>
    </source>
</evidence>
<dbReference type="RefSeq" id="WP_008522870.1">
    <property type="nucleotide sequence ID" value="NZ_CM001376.1"/>
</dbReference>
<evidence type="ECO:0000256" key="3">
    <source>
        <dbReference type="ARBA" id="ARBA00022694"/>
    </source>
</evidence>
<proteinExistence type="inferred from homology"/>
<keyword evidence="7" id="KW-0547">Nucleotide-binding</keyword>
<dbReference type="PIRSF" id="PIRSF006621">
    <property type="entry name" value="Dus"/>
    <property type="match status" value="1"/>
</dbReference>
<dbReference type="GO" id="GO:0050660">
    <property type="term" value="F:flavin adenine dinucleotide binding"/>
    <property type="evidence" value="ECO:0007669"/>
    <property type="project" value="InterPro"/>
</dbReference>
<dbReference type="Gene3D" id="3.20.20.70">
    <property type="entry name" value="Aldolase class I"/>
    <property type="match status" value="1"/>
</dbReference>
<dbReference type="EC" id="1.3.1.-" evidence="5"/>
<feature type="binding site" evidence="7">
    <location>
        <begin position="25"/>
        <end position="27"/>
    </location>
    <ligand>
        <name>FMN</name>
        <dbReference type="ChEBI" id="CHEBI:58210"/>
    </ligand>
</feature>
<protein>
    <recommendedName>
        <fullName evidence="5">tRNA-dihydrouridine synthase</fullName>
        <ecNumber evidence="5">1.3.1.-</ecNumber>
    </recommendedName>
</protein>
<feature type="active site" description="Proton donor" evidence="6">
    <location>
        <position position="110"/>
    </location>
</feature>
<organism evidence="9 10">
    <name type="scientific">Jonquetella anthropi DSM 22815</name>
    <dbReference type="NCBI Taxonomy" id="885272"/>
    <lineage>
        <taxon>Bacteria</taxon>
        <taxon>Thermotogati</taxon>
        <taxon>Synergistota</taxon>
        <taxon>Synergistia</taxon>
        <taxon>Synergistales</taxon>
        <taxon>Dethiosulfovibrionaceae</taxon>
        <taxon>Jonquetella</taxon>
    </lineage>
</organism>
<feature type="binding site" evidence="7">
    <location>
        <position position="79"/>
    </location>
    <ligand>
        <name>FMN</name>
        <dbReference type="ChEBI" id="CHEBI:58210"/>
    </ligand>
</feature>
<dbReference type="GO" id="GO:0017150">
    <property type="term" value="F:tRNA dihydrouridine synthase activity"/>
    <property type="evidence" value="ECO:0007669"/>
    <property type="project" value="InterPro"/>
</dbReference>